<dbReference type="RefSeq" id="WP_161591522.1">
    <property type="nucleotide sequence ID" value="NZ_RPBY01000010.1"/>
</dbReference>
<reference evidence="1" key="1">
    <citation type="submission" date="2018-11" db="EMBL/GenBank/DDBJ databases">
        <title>Genomics analysis of Putative Virulence Factors on Adhesion and Cytotoxicity for Cronobacter spp.</title>
        <authorList>
            <person name="Cui J."/>
        </authorList>
    </citation>
    <scope>NUCLEOTIDE SEQUENCE</scope>
    <source>
        <strain evidence="1">SD69</strain>
    </source>
</reference>
<organism evidence="1 2">
    <name type="scientific">Cronobacter dublinensis</name>
    <dbReference type="NCBI Taxonomy" id="413497"/>
    <lineage>
        <taxon>Bacteria</taxon>
        <taxon>Pseudomonadati</taxon>
        <taxon>Pseudomonadota</taxon>
        <taxon>Gammaproteobacteria</taxon>
        <taxon>Enterobacterales</taxon>
        <taxon>Enterobacteriaceae</taxon>
        <taxon>Cronobacter</taxon>
    </lineage>
</organism>
<dbReference type="PANTHER" id="PTHR18964">
    <property type="entry name" value="ROK (REPRESSOR, ORF, KINASE) FAMILY"/>
    <property type="match status" value="1"/>
</dbReference>
<dbReference type="InterPro" id="IPR043129">
    <property type="entry name" value="ATPase_NBD"/>
</dbReference>
<dbReference type="SUPFAM" id="SSF46785">
    <property type="entry name" value="Winged helix' DNA-binding domain"/>
    <property type="match status" value="1"/>
</dbReference>
<protein>
    <submittedName>
        <fullName evidence="1">ROK family transcriptional regulator</fullName>
    </submittedName>
</protein>
<dbReference type="GO" id="GO:0019262">
    <property type="term" value="P:N-acetylneuraminate catabolic process"/>
    <property type="evidence" value="ECO:0007669"/>
    <property type="project" value="TreeGrafter"/>
</dbReference>
<accession>A0A9Q4XPL2</accession>
<dbReference type="AlphaFoldDB" id="A0A9Q4XPL2"/>
<dbReference type="CDD" id="cd23763">
    <property type="entry name" value="ASKHA_ATPase_ROK"/>
    <property type="match status" value="1"/>
</dbReference>
<gene>
    <name evidence="1" type="ORF">EHJ13_20195</name>
</gene>
<dbReference type="Pfam" id="PF13412">
    <property type="entry name" value="HTH_24"/>
    <property type="match status" value="1"/>
</dbReference>
<evidence type="ECO:0000313" key="1">
    <source>
        <dbReference type="EMBL" id="NCH89739.1"/>
    </source>
</evidence>
<proteinExistence type="predicted"/>
<comment type="caution">
    <text evidence="1">The sequence shown here is derived from an EMBL/GenBank/DDBJ whole genome shotgun (WGS) entry which is preliminary data.</text>
</comment>
<dbReference type="EMBL" id="RPBY01000010">
    <property type="protein sequence ID" value="NCH89739.1"/>
    <property type="molecule type" value="Genomic_DNA"/>
</dbReference>
<dbReference type="GO" id="GO:0009384">
    <property type="term" value="F:N-acylmannosamine kinase activity"/>
    <property type="evidence" value="ECO:0007669"/>
    <property type="project" value="TreeGrafter"/>
</dbReference>
<evidence type="ECO:0000313" key="2">
    <source>
        <dbReference type="Proteomes" id="UP000778262"/>
    </source>
</evidence>
<dbReference type="PANTHER" id="PTHR18964:SF169">
    <property type="entry name" value="N-ACETYLMANNOSAMINE KINASE"/>
    <property type="match status" value="1"/>
</dbReference>
<dbReference type="Gene3D" id="1.10.10.10">
    <property type="entry name" value="Winged helix-like DNA-binding domain superfamily/Winged helix DNA-binding domain"/>
    <property type="match status" value="1"/>
</dbReference>
<sequence>MNLVSAPLELSATQRNLIDLIRNHGTVTRAELSRLSGLTPGAITQQCRELIFSGLIVEGEPVHDGKRGQPSLPLRLNPGGACSVGVSFSPGFIDIAVVDLSGKPLIQVSEKHTENREITLTVNQVIHMVAGALKKKRLSNSRILGIGYAVPGFLKKDGRKRQTVAWLDTWREVDLQTVFSAALPYPTWVENIVNASAIAEYYSGNHSNISDLVLIDLGYGIAAGIIADSKLLIGGFSNAGELGMSFPLDLPRPSYKDLLITLEKAGLNPGDLDSLYDSGNTVIECWIARVCDQLEPIIFSCIQWLDPEVITLGGAMPKQIVGRLVKELNNRVRGRLEPLRPSAKIEASAFSKEGASRGAAMLPLYYTLNIKK</sequence>
<name>A0A9Q4XPL2_9ENTR</name>
<dbReference type="InterPro" id="IPR036390">
    <property type="entry name" value="WH_DNA-bd_sf"/>
</dbReference>
<dbReference type="InterPro" id="IPR036388">
    <property type="entry name" value="WH-like_DNA-bd_sf"/>
</dbReference>
<dbReference type="Pfam" id="PF00480">
    <property type="entry name" value="ROK"/>
    <property type="match status" value="1"/>
</dbReference>
<dbReference type="Proteomes" id="UP000778262">
    <property type="component" value="Unassembled WGS sequence"/>
</dbReference>
<dbReference type="InterPro" id="IPR000600">
    <property type="entry name" value="ROK"/>
</dbReference>
<dbReference type="Gene3D" id="3.30.420.40">
    <property type="match status" value="3"/>
</dbReference>
<dbReference type="SUPFAM" id="SSF53067">
    <property type="entry name" value="Actin-like ATPase domain"/>
    <property type="match status" value="1"/>
</dbReference>